<feature type="domain" description="HAMP" evidence="10">
    <location>
        <begin position="181"/>
        <end position="235"/>
    </location>
</feature>
<keyword evidence="12" id="KW-1185">Reference proteome</keyword>
<dbReference type="GO" id="GO:0006935">
    <property type="term" value="P:chemotaxis"/>
    <property type="evidence" value="ECO:0007669"/>
    <property type="project" value="InterPro"/>
</dbReference>
<evidence type="ECO:0000256" key="3">
    <source>
        <dbReference type="ARBA" id="ARBA00022989"/>
    </source>
</evidence>
<dbReference type="InterPro" id="IPR003660">
    <property type="entry name" value="HAMP_dom"/>
</dbReference>
<organism evidence="11 12">
    <name type="scientific">Ferrimonas sediminicola</name>
    <dbReference type="NCBI Taxonomy" id="2569538"/>
    <lineage>
        <taxon>Bacteria</taxon>
        <taxon>Pseudomonadati</taxon>
        <taxon>Pseudomonadota</taxon>
        <taxon>Gammaproteobacteria</taxon>
        <taxon>Alteromonadales</taxon>
        <taxon>Ferrimonadaceae</taxon>
        <taxon>Ferrimonas</taxon>
    </lineage>
</organism>
<dbReference type="GO" id="GO:0016020">
    <property type="term" value="C:membrane"/>
    <property type="evidence" value="ECO:0007669"/>
    <property type="project" value="UniProtKB-SubCell"/>
</dbReference>
<evidence type="ECO:0000256" key="2">
    <source>
        <dbReference type="ARBA" id="ARBA00022692"/>
    </source>
</evidence>
<keyword evidence="2 8" id="KW-0812">Transmembrane</keyword>
<proteinExistence type="inferred from homology"/>
<dbReference type="SMART" id="SM00283">
    <property type="entry name" value="MA"/>
    <property type="match status" value="1"/>
</dbReference>
<dbReference type="Proteomes" id="UP000305674">
    <property type="component" value="Unassembled WGS sequence"/>
</dbReference>
<dbReference type="PROSITE" id="PS50111">
    <property type="entry name" value="CHEMOTAXIS_TRANSDUC_2"/>
    <property type="match status" value="1"/>
</dbReference>
<dbReference type="RefSeq" id="WP_136852205.1">
    <property type="nucleotide sequence ID" value="NZ_SWCI01000002.1"/>
</dbReference>
<dbReference type="GO" id="GO:0004888">
    <property type="term" value="F:transmembrane signaling receptor activity"/>
    <property type="evidence" value="ECO:0007669"/>
    <property type="project" value="InterPro"/>
</dbReference>
<evidence type="ECO:0000256" key="7">
    <source>
        <dbReference type="PROSITE-ProRule" id="PRU00284"/>
    </source>
</evidence>
<name>A0A4U1BHV8_9GAMM</name>
<evidence type="ECO:0000256" key="5">
    <source>
        <dbReference type="ARBA" id="ARBA00023224"/>
    </source>
</evidence>
<evidence type="ECO:0000313" key="11">
    <source>
        <dbReference type="EMBL" id="TKB50664.1"/>
    </source>
</evidence>
<evidence type="ECO:0000256" key="8">
    <source>
        <dbReference type="SAM" id="Phobius"/>
    </source>
</evidence>
<dbReference type="FunFam" id="1.10.287.950:FF:000001">
    <property type="entry name" value="Methyl-accepting chemotaxis sensory transducer"/>
    <property type="match status" value="1"/>
</dbReference>
<dbReference type="PANTHER" id="PTHR32089">
    <property type="entry name" value="METHYL-ACCEPTING CHEMOTAXIS PROTEIN MCPB"/>
    <property type="match status" value="1"/>
</dbReference>
<dbReference type="EMBL" id="SWCI01000002">
    <property type="protein sequence ID" value="TKB50664.1"/>
    <property type="molecule type" value="Genomic_DNA"/>
</dbReference>
<feature type="domain" description="Methyl-accepting transducer" evidence="9">
    <location>
        <begin position="240"/>
        <end position="476"/>
    </location>
</feature>
<dbReference type="AlphaFoldDB" id="A0A4U1BHV8"/>
<dbReference type="Pfam" id="PF00672">
    <property type="entry name" value="HAMP"/>
    <property type="match status" value="1"/>
</dbReference>
<dbReference type="GO" id="GO:0007165">
    <property type="term" value="P:signal transduction"/>
    <property type="evidence" value="ECO:0007669"/>
    <property type="project" value="UniProtKB-KW"/>
</dbReference>
<feature type="transmembrane region" description="Helical" evidence="8">
    <location>
        <begin position="12"/>
        <end position="33"/>
    </location>
</feature>
<dbReference type="OrthoDB" id="2489132at2"/>
<dbReference type="PRINTS" id="PR00260">
    <property type="entry name" value="CHEMTRNSDUCR"/>
</dbReference>
<protein>
    <submittedName>
        <fullName evidence="11">Methyl-accepting chemotaxis protein</fullName>
    </submittedName>
</protein>
<evidence type="ECO:0000256" key="1">
    <source>
        <dbReference type="ARBA" id="ARBA00004141"/>
    </source>
</evidence>
<sequence>MLSLLRRLTVSLRLLLLLCLTALATLLFTWFSLNQQHTQLLLNAENHTRQLGQAIASVKVESSRTLTDDLWLGDNLNLISLSPDGDLLYQRTVDDDLARLAHAPQGRQAFRTLARQPGSLTVEVDGMPFWLYGFKQEETTFVLISDAHQIKGHMTQVLFSYALFVSLLALPLLAMFLLLNLSITRPLKQATTTMEEIARGDGDLTHRLDDSGQDEISRFSAGFNEFTDKITALIRLISRDADELAASAVQLDTTVTQSNQTVGAMNQEAHSVASAVTQVLAATDEVASSSAHASTTVSHTQHQVGACRDAMEHNRMLLDEVAEGIGQTGTTADALARHSAQIGTILDTIRGIAEQTNLLALNAAIEAARAGDQGRGFAVVADEVRALASRTQSSTDEIGAIIDGIESGVAQVTDSACAAQAQFRQLSDQSGEAQATLNQVLDSIATIGDMSLQIAAATRQQSQATEEINENISNIAELSEASVKANESNATASRSVQRVTDELSAQLGQFKV</sequence>
<dbReference type="InterPro" id="IPR004089">
    <property type="entry name" value="MCPsignal_dom"/>
</dbReference>
<feature type="transmembrane region" description="Helical" evidence="8">
    <location>
        <begin position="158"/>
        <end position="179"/>
    </location>
</feature>
<reference evidence="11 12" key="1">
    <citation type="submission" date="2019-04" db="EMBL/GenBank/DDBJ databases">
        <authorList>
            <person name="Hwang J.C."/>
        </authorList>
    </citation>
    <scope>NUCLEOTIDE SEQUENCE [LARGE SCALE GENOMIC DNA]</scope>
    <source>
        <strain evidence="11 12">IMCC35001</strain>
    </source>
</reference>
<dbReference type="PANTHER" id="PTHR32089:SF119">
    <property type="entry name" value="METHYL-ACCEPTING CHEMOTAXIS PROTEIN CTPL"/>
    <property type="match status" value="1"/>
</dbReference>
<comment type="caution">
    <text evidence="11">The sequence shown here is derived from an EMBL/GenBank/DDBJ whole genome shotgun (WGS) entry which is preliminary data.</text>
</comment>
<evidence type="ECO:0000259" key="10">
    <source>
        <dbReference type="PROSITE" id="PS50885"/>
    </source>
</evidence>
<comment type="subcellular location">
    <subcellularLocation>
        <location evidence="1">Membrane</location>
        <topology evidence="1">Multi-pass membrane protein</topology>
    </subcellularLocation>
</comment>
<evidence type="ECO:0000256" key="6">
    <source>
        <dbReference type="ARBA" id="ARBA00029447"/>
    </source>
</evidence>
<evidence type="ECO:0000256" key="4">
    <source>
        <dbReference type="ARBA" id="ARBA00023136"/>
    </source>
</evidence>
<keyword evidence="3 8" id="KW-1133">Transmembrane helix</keyword>
<dbReference type="Pfam" id="PF00015">
    <property type="entry name" value="MCPsignal"/>
    <property type="match status" value="1"/>
</dbReference>
<dbReference type="Gene3D" id="1.10.287.950">
    <property type="entry name" value="Methyl-accepting chemotaxis protein"/>
    <property type="match status" value="1"/>
</dbReference>
<dbReference type="CDD" id="cd06225">
    <property type="entry name" value="HAMP"/>
    <property type="match status" value="1"/>
</dbReference>
<evidence type="ECO:0000259" key="9">
    <source>
        <dbReference type="PROSITE" id="PS50111"/>
    </source>
</evidence>
<comment type="similarity">
    <text evidence="6">Belongs to the methyl-accepting chemotaxis (MCP) protein family.</text>
</comment>
<dbReference type="InterPro" id="IPR004090">
    <property type="entry name" value="Chemotax_Me-accpt_rcpt"/>
</dbReference>
<keyword evidence="4 8" id="KW-0472">Membrane</keyword>
<dbReference type="SUPFAM" id="SSF58104">
    <property type="entry name" value="Methyl-accepting chemotaxis protein (MCP) signaling domain"/>
    <property type="match status" value="1"/>
</dbReference>
<dbReference type="SMART" id="SM00304">
    <property type="entry name" value="HAMP"/>
    <property type="match status" value="1"/>
</dbReference>
<keyword evidence="5 7" id="KW-0807">Transducer</keyword>
<evidence type="ECO:0000313" key="12">
    <source>
        <dbReference type="Proteomes" id="UP000305674"/>
    </source>
</evidence>
<accession>A0A4U1BHV8</accession>
<dbReference type="PROSITE" id="PS50885">
    <property type="entry name" value="HAMP"/>
    <property type="match status" value="1"/>
</dbReference>
<gene>
    <name evidence="11" type="ORF">FCL40_05820</name>
</gene>
<dbReference type="CDD" id="cd11386">
    <property type="entry name" value="MCP_signal"/>
    <property type="match status" value="1"/>
</dbReference>